<evidence type="ECO:0000256" key="7">
    <source>
        <dbReference type="SAM" id="Coils"/>
    </source>
</evidence>
<name>A7AS84_BABBO</name>
<gene>
    <name evidence="8" type="ORF">BBOV_IV010500</name>
</gene>
<comment type="caution">
    <text evidence="8">The sequence shown here is derived from an EMBL/GenBank/DDBJ whole genome shotgun (WGS) entry which is preliminary data.</text>
</comment>
<accession>A7AS84</accession>
<evidence type="ECO:0000313" key="8">
    <source>
        <dbReference type="EMBL" id="EDO07403.1"/>
    </source>
</evidence>
<reference evidence="9" key="2">
    <citation type="journal article" date="2020" name="Data Brief">
        <title>Transcriptome dataset of Babesia bovis life stages within vertebrate and invertebrate hosts.</title>
        <authorList>
            <person name="Ueti M.W."/>
            <person name="Johnson W.C."/>
            <person name="Kappmeyer L.S."/>
            <person name="Herndon D.R."/>
            <person name="Mousel M.R."/>
            <person name="Reif K.E."/>
            <person name="Taus N.S."/>
            <person name="Ifeonu O.O."/>
            <person name="Silva J.C."/>
            <person name="Suarez C.E."/>
            <person name="Brayton K.A."/>
        </authorList>
    </citation>
    <scope>NUCLEOTIDE SEQUENCE [LARGE SCALE GENOMIC DNA]</scope>
</reference>
<dbReference type="GO" id="GO:0005200">
    <property type="term" value="F:structural constituent of cytoskeleton"/>
    <property type="evidence" value="ECO:0007669"/>
    <property type="project" value="InterPro"/>
</dbReference>
<evidence type="ECO:0000256" key="6">
    <source>
        <dbReference type="ARBA" id="ARBA00023212"/>
    </source>
</evidence>
<evidence type="ECO:0000256" key="1">
    <source>
        <dbReference type="ARBA" id="ARBA00004245"/>
    </source>
</evidence>
<keyword evidence="3" id="KW-0963">Cytoplasm</keyword>
<comment type="similarity">
    <text evidence="2">Belongs to the SF-assemblin family.</text>
</comment>
<reference evidence="8 9" key="1">
    <citation type="journal article" date="2007" name="PLoS Pathog.">
        <title>Genome sequence of Babesia bovis and comparative analysis of apicomplexan hemoprotozoa.</title>
        <authorList>
            <person name="Brayton K.A."/>
            <person name="Lau A.O.T."/>
            <person name="Herndon D.R."/>
            <person name="Hannick L."/>
            <person name="Kappmeyer L.S."/>
            <person name="Berens S.J."/>
            <person name="Bidwell S.L."/>
            <person name="Brown W.C."/>
            <person name="Crabtree J."/>
            <person name="Fadrosh D."/>
            <person name="Feldblum T."/>
            <person name="Forberger H.A."/>
            <person name="Haas B.J."/>
            <person name="Howell J.M."/>
            <person name="Khouri H."/>
            <person name="Koo H."/>
            <person name="Mann D.J."/>
            <person name="Norimine J."/>
            <person name="Paulsen I.T."/>
            <person name="Radune D."/>
            <person name="Ren Q."/>
            <person name="Smith R.K. Jr."/>
            <person name="Suarez C.E."/>
            <person name="White O."/>
            <person name="Wortman J.R."/>
            <person name="Knowles D.P. Jr."/>
            <person name="McElwain T.F."/>
            <person name="Nene V.M."/>
        </authorList>
    </citation>
    <scope>NUCLEOTIDE SEQUENCE [LARGE SCALE GENOMIC DNA]</scope>
    <source>
        <strain evidence="8">T2Bo</strain>
    </source>
</reference>
<organism evidence="8 9">
    <name type="scientific">Babesia bovis</name>
    <dbReference type="NCBI Taxonomy" id="5865"/>
    <lineage>
        <taxon>Eukaryota</taxon>
        <taxon>Sar</taxon>
        <taxon>Alveolata</taxon>
        <taxon>Apicomplexa</taxon>
        <taxon>Aconoidasida</taxon>
        <taxon>Piroplasmida</taxon>
        <taxon>Babesiidae</taxon>
        <taxon>Babesia</taxon>
    </lineage>
</organism>
<keyword evidence="6" id="KW-0206">Cytoskeleton</keyword>
<dbReference type="InterPro" id="IPR008374">
    <property type="entry name" value="SF_assemblin/giardin_b"/>
</dbReference>
<reference evidence="9" key="3">
    <citation type="journal article" date="2021" name="Int. J. Parasitol.">
        <title>Comparative analysis of gene expression between Babesia bovis blood stages and kinetes allowed by improved genome annotation.</title>
        <authorList>
            <person name="Ueti M.W."/>
            <person name="Johnson W.C."/>
            <person name="Kappmeyer L.S."/>
            <person name="Herndon D.R."/>
            <person name="Mousel M.R."/>
            <person name="Reif K.E."/>
            <person name="Taus N.S."/>
            <person name="Ifeonu O.O."/>
            <person name="Silva J.C."/>
            <person name="Suarez C.E."/>
            <person name="Brayton K.A."/>
        </authorList>
    </citation>
    <scope>NUCLEOTIDE SEQUENCE [LARGE SCALE GENOMIC DNA]</scope>
</reference>
<keyword evidence="4" id="KW-0493">Microtubule</keyword>
<dbReference type="PANTHER" id="PTHR40412">
    <property type="entry name" value="SF-ASSEMBLIN"/>
    <property type="match status" value="1"/>
</dbReference>
<dbReference type="Pfam" id="PF06705">
    <property type="entry name" value="SF-assemblin"/>
    <property type="match status" value="1"/>
</dbReference>
<dbReference type="PANTHER" id="PTHR40412:SF1">
    <property type="entry name" value="SF-ASSEMBLIN"/>
    <property type="match status" value="1"/>
</dbReference>
<dbReference type="EMBL" id="AAXT01000002">
    <property type="protein sequence ID" value="EDO07403.1"/>
    <property type="molecule type" value="Genomic_DNA"/>
</dbReference>
<dbReference type="AlphaFoldDB" id="A7AS84"/>
<dbReference type="Proteomes" id="UP000002173">
    <property type="component" value="Unassembled WGS sequence"/>
</dbReference>
<evidence type="ECO:0008006" key="10">
    <source>
        <dbReference type="Google" id="ProtNLM"/>
    </source>
</evidence>
<comment type="subcellular location">
    <subcellularLocation>
        <location evidence="1">Cytoplasm</location>
        <location evidence="1">Cytoskeleton</location>
    </subcellularLocation>
</comment>
<dbReference type="eggNOG" id="ENOG502SRC7">
    <property type="taxonomic scope" value="Eukaryota"/>
</dbReference>
<dbReference type="OMA" id="EHTANDM"/>
<keyword evidence="9" id="KW-1185">Reference proteome</keyword>
<evidence type="ECO:0000313" key="9">
    <source>
        <dbReference type="Proteomes" id="UP000002173"/>
    </source>
</evidence>
<protein>
    <recommendedName>
        <fullName evidence="10">SF-assemblin/beta giardin family protein</fullName>
    </recommendedName>
</protein>
<sequence length="238" mass="27069">MCAEVKSPPNNKLTAFHCQLKVFESTVAKEGEKRKAEEEQKFKRIAQQINKLSARVKIELEERKEAIDALQKNTFEVVNRMLNEVQAKLNRRVNALAERLDLLVSRCAAVEGSVNDLSQKIGQAFDFKMLQNDINELHRNVKNDTAITVEKDTSFADKLLHMECAIKSRVNDINYLCMEGIKELRAEIIKMSEWIASDLGAMSPQIMEEIGTFETALELASKARKESDELLLEGKRLT</sequence>
<dbReference type="InParanoid" id="A7AS84"/>
<feature type="coiled-coil region" evidence="7">
    <location>
        <begin position="28"/>
        <end position="73"/>
    </location>
</feature>
<evidence type="ECO:0000256" key="4">
    <source>
        <dbReference type="ARBA" id="ARBA00022701"/>
    </source>
</evidence>
<evidence type="ECO:0000256" key="5">
    <source>
        <dbReference type="ARBA" id="ARBA00023054"/>
    </source>
</evidence>
<keyword evidence="5 7" id="KW-0175">Coiled coil</keyword>
<dbReference type="GO" id="GO:0005874">
    <property type="term" value="C:microtubule"/>
    <property type="evidence" value="ECO:0007669"/>
    <property type="project" value="UniProtKB-KW"/>
</dbReference>
<evidence type="ECO:0000256" key="3">
    <source>
        <dbReference type="ARBA" id="ARBA00022490"/>
    </source>
</evidence>
<evidence type="ECO:0000256" key="2">
    <source>
        <dbReference type="ARBA" id="ARBA00005678"/>
    </source>
</evidence>
<proteinExistence type="inferred from homology"/>
<dbReference type="VEuPathDB" id="PiroplasmaDB:BBOV_IV010500"/>